<feature type="signal peptide" evidence="2">
    <location>
        <begin position="1"/>
        <end position="19"/>
    </location>
</feature>
<dbReference type="InterPro" id="IPR013783">
    <property type="entry name" value="Ig-like_fold"/>
</dbReference>
<evidence type="ECO:0000259" key="3">
    <source>
        <dbReference type="Pfam" id="PF00188"/>
    </source>
</evidence>
<reference evidence="4 5" key="1">
    <citation type="submission" date="2024-02" db="EMBL/GenBank/DDBJ databases">
        <title>Deinococcus aluminii NBRC 112889.</title>
        <authorList>
            <person name="Ichikawa N."/>
            <person name="Katano-Makiyama Y."/>
            <person name="Hidaka K."/>
        </authorList>
    </citation>
    <scope>NUCLEOTIDE SEQUENCE [LARGE SCALE GENOMIC DNA]</scope>
    <source>
        <strain evidence="4 5">NBRC 112889</strain>
    </source>
</reference>
<evidence type="ECO:0000256" key="2">
    <source>
        <dbReference type="SAM" id="SignalP"/>
    </source>
</evidence>
<evidence type="ECO:0000313" key="4">
    <source>
        <dbReference type="EMBL" id="GAA5533935.1"/>
    </source>
</evidence>
<dbReference type="RefSeq" id="WP_345454804.1">
    <property type="nucleotide sequence ID" value="NZ_BAABRV010000005.1"/>
</dbReference>
<dbReference type="Gene3D" id="3.40.33.10">
    <property type="entry name" value="CAP"/>
    <property type="match status" value="1"/>
</dbReference>
<keyword evidence="2" id="KW-0732">Signal</keyword>
<dbReference type="PANTHER" id="PTHR31157:SF1">
    <property type="entry name" value="SCP DOMAIN-CONTAINING PROTEIN"/>
    <property type="match status" value="1"/>
</dbReference>
<dbReference type="InterPro" id="IPR014044">
    <property type="entry name" value="CAP_dom"/>
</dbReference>
<organism evidence="4 5">
    <name type="scientific">Deinococcus aluminii</name>
    <dbReference type="NCBI Taxonomy" id="1656885"/>
    <lineage>
        <taxon>Bacteria</taxon>
        <taxon>Thermotogati</taxon>
        <taxon>Deinococcota</taxon>
        <taxon>Deinococci</taxon>
        <taxon>Deinococcales</taxon>
        <taxon>Deinococcaceae</taxon>
        <taxon>Deinococcus</taxon>
    </lineage>
</organism>
<dbReference type="Gene3D" id="2.60.40.10">
    <property type="entry name" value="Immunoglobulins"/>
    <property type="match status" value="3"/>
</dbReference>
<sequence>MTRLLPLTALLSLALVACTDPGTKPPNGADTQAPKLTLTLPDQVASRASFPIKADATDNVGVTRVEFLDGSGQLLGTDATVPFEWVTTAPANTGGTAITASYTVKAYDAAGNVSSQSGRVQVTGESAPPSGDTTRPTVTLNARPNPVASGGQVTLQADASDNIGVTRVEFLDAAGKLLGTDAVAPYELVTTVPMNTGSAAITTSYTVKAYDAAGNVGSARADVQVTGTTAPGGDTTPPAVTVQLMASGSLVTSGEPVEVVANVQDSGGVRRTEVYVNGELRNWDGGGTGTARFTGVRLPANGTASSLTAAVTVKSYDYAGNVGSATATIQVAGLFIPSVGAAVRSGNGTLEGTVRVSPNAQEVEVMRLVNEVRTKGTLNGQDAISGTCAAGTFRAGELLPLSYNGTLAHAAIQHSTYISQVQYEAHSETVTSSPYFYGATVGDRVARSLKLFGGPERGASENVVIGYATPLEAMRAWMNSTGHCNNIMNPAATVLGVGYRENPQTSGWNRWAWTQLFGS</sequence>
<dbReference type="Proteomes" id="UP001404956">
    <property type="component" value="Unassembled WGS sequence"/>
</dbReference>
<feature type="region of interest" description="Disordered" evidence="1">
    <location>
        <begin position="117"/>
        <end position="137"/>
    </location>
</feature>
<feature type="chain" id="PRO_5046690211" description="SCP domain-containing protein" evidence="2">
    <location>
        <begin position="20"/>
        <end position="519"/>
    </location>
</feature>
<name>A0ABP9XH99_9DEIO</name>
<keyword evidence="5" id="KW-1185">Reference proteome</keyword>
<dbReference type="InterPro" id="IPR035940">
    <property type="entry name" value="CAP_sf"/>
</dbReference>
<proteinExistence type="predicted"/>
<accession>A0ABP9XH99</accession>
<evidence type="ECO:0000313" key="5">
    <source>
        <dbReference type="Proteomes" id="UP001404956"/>
    </source>
</evidence>
<dbReference type="EMBL" id="BAABRV010000005">
    <property type="protein sequence ID" value="GAA5533935.1"/>
    <property type="molecule type" value="Genomic_DNA"/>
</dbReference>
<dbReference type="CDD" id="cd05379">
    <property type="entry name" value="CAP_bacterial"/>
    <property type="match status" value="1"/>
</dbReference>
<dbReference type="Pfam" id="PF00188">
    <property type="entry name" value="CAP"/>
    <property type="match status" value="1"/>
</dbReference>
<dbReference type="Pfam" id="PF17957">
    <property type="entry name" value="Big_7"/>
    <property type="match status" value="3"/>
</dbReference>
<gene>
    <name evidence="4" type="ORF">Dalu01_02343</name>
</gene>
<dbReference type="SUPFAM" id="SSF55797">
    <property type="entry name" value="PR-1-like"/>
    <property type="match status" value="1"/>
</dbReference>
<protein>
    <recommendedName>
        <fullName evidence="3">SCP domain-containing protein</fullName>
    </recommendedName>
</protein>
<evidence type="ECO:0000256" key="1">
    <source>
        <dbReference type="SAM" id="MobiDB-lite"/>
    </source>
</evidence>
<dbReference type="PROSITE" id="PS51257">
    <property type="entry name" value="PROKAR_LIPOPROTEIN"/>
    <property type="match status" value="1"/>
</dbReference>
<dbReference type="PANTHER" id="PTHR31157">
    <property type="entry name" value="SCP DOMAIN-CONTAINING PROTEIN"/>
    <property type="match status" value="1"/>
</dbReference>
<feature type="domain" description="SCP" evidence="3">
    <location>
        <begin position="367"/>
        <end position="517"/>
    </location>
</feature>
<comment type="caution">
    <text evidence="4">The sequence shown here is derived from an EMBL/GenBank/DDBJ whole genome shotgun (WGS) entry which is preliminary data.</text>
</comment>